<gene>
    <name evidence="8" type="ORF">RHAB21_01473</name>
</gene>
<evidence type="ECO:0000256" key="4">
    <source>
        <dbReference type="ARBA" id="ARBA00022989"/>
    </source>
</evidence>
<comment type="subcellular location">
    <subcellularLocation>
        <location evidence="1">Membrane</location>
        <topology evidence="1">Multi-pass membrane protein</topology>
    </subcellularLocation>
</comment>
<feature type="transmembrane region" description="Helical" evidence="6">
    <location>
        <begin position="159"/>
        <end position="177"/>
    </location>
</feature>
<feature type="transmembrane region" description="Helical" evidence="6">
    <location>
        <begin position="20"/>
        <end position="37"/>
    </location>
</feature>
<dbReference type="RefSeq" id="WP_210310724.1">
    <property type="nucleotide sequence ID" value="NZ_CABFWE030000004.1"/>
</dbReference>
<protein>
    <submittedName>
        <fullName evidence="8">EamA/RhaT family transporter</fullName>
    </submittedName>
</protein>
<evidence type="ECO:0000256" key="3">
    <source>
        <dbReference type="ARBA" id="ARBA00022692"/>
    </source>
</evidence>
<keyword evidence="4 6" id="KW-1133">Transmembrane helix</keyword>
<evidence type="ECO:0000259" key="7">
    <source>
        <dbReference type="Pfam" id="PF00892"/>
    </source>
</evidence>
<sequence>MSTNLTPAQGTRSTDFAQGLVWMGLSMASFIGMSVGSRELAATLSIQQVLFFRALVGLFVILALGRALLPELRGLKMVRLHVLRNVVHFFAQYLWTIGIVLLPLASVFALEFTMPIWVAFFAFLFLKERLTTPRILATIGGFIGVLVIVRPGLGMVDPAAGLVLIAAAGYGLSLILVKQLTREVSPGAIVVWMILIQLPLGFLVSLTDWRPVSFADIPWMLVAGIGALAAHYCQAQALKRLDASVVMPIDFLRVPMAAVVGYYAYAEAIDLWVFLGGGIILFSNYRAVMAERRAAMAG</sequence>
<keyword evidence="3 6" id="KW-0812">Transmembrane</keyword>
<dbReference type="PANTHER" id="PTHR22911:SF6">
    <property type="entry name" value="SOLUTE CARRIER FAMILY 35 MEMBER G1"/>
    <property type="match status" value="1"/>
</dbReference>
<evidence type="ECO:0000256" key="1">
    <source>
        <dbReference type="ARBA" id="ARBA00004141"/>
    </source>
</evidence>
<dbReference type="Pfam" id="PF00892">
    <property type="entry name" value="EamA"/>
    <property type="match status" value="2"/>
</dbReference>
<feature type="transmembrane region" description="Helical" evidence="6">
    <location>
        <begin position="135"/>
        <end position="153"/>
    </location>
</feature>
<feature type="domain" description="EamA" evidence="7">
    <location>
        <begin position="19"/>
        <end position="149"/>
    </location>
</feature>
<feature type="transmembrane region" description="Helical" evidence="6">
    <location>
        <begin position="49"/>
        <end position="69"/>
    </location>
</feature>
<comment type="caution">
    <text evidence="8">The sequence shown here is derived from an EMBL/GenBank/DDBJ whole genome shotgun (WGS) entry which is preliminary data.</text>
</comment>
<feature type="transmembrane region" description="Helical" evidence="6">
    <location>
        <begin position="93"/>
        <end position="126"/>
    </location>
</feature>
<dbReference type="Proteomes" id="UP000601041">
    <property type="component" value="Unassembled WGS sequence"/>
</dbReference>
<keyword evidence="5 6" id="KW-0472">Membrane</keyword>
<dbReference type="Gene3D" id="1.10.3730.20">
    <property type="match status" value="1"/>
</dbReference>
<keyword evidence="9" id="KW-1185">Reference proteome</keyword>
<dbReference type="InterPro" id="IPR000620">
    <property type="entry name" value="EamA_dom"/>
</dbReference>
<name>A0ABM8PG78_9HYPH</name>
<organism evidence="8 9">
    <name type="scientific">Pseudorhizobium halotolerans</name>
    <dbReference type="NCBI Taxonomy" id="1233081"/>
    <lineage>
        <taxon>Bacteria</taxon>
        <taxon>Pseudomonadati</taxon>
        <taxon>Pseudomonadota</taxon>
        <taxon>Alphaproteobacteria</taxon>
        <taxon>Hyphomicrobiales</taxon>
        <taxon>Rhizobiaceae</taxon>
        <taxon>Rhizobium/Agrobacterium group</taxon>
        <taxon>Pseudorhizobium</taxon>
    </lineage>
</organism>
<dbReference type="SUPFAM" id="SSF103481">
    <property type="entry name" value="Multidrug resistance efflux transporter EmrE"/>
    <property type="match status" value="2"/>
</dbReference>
<dbReference type="EMBL" id="CABFWE030000004">
    <property type="protein sequence ID" value="CAD7028160.1"/>
    <property type="molecule type" value="Genomic_DNA"/>
</dbReference>
<dbReference type="InterPro" id="IPR037185">
    <property type="entry name" value="EmrE-like"/>
</dbReference>
<feature type="domain" description="EamA" evidence="7">
    <location>
        <begin position="161"/>
        <end position="283"/>
    </location>
</feature>
<evidence type="ECO:0000313" key="8">
    <source>
        <dbReference type="EMBL" id="CAD7028160.1"/>
    </source>
</evidence>
<feature type="transmembrane region" description="Helical" evidence="6">
    <location>
        <begin position="271"/>
        <end position="288"/>
    </location>
</feature>
<evidence type="ECO:0000313" key="9">
    <source>
        <dbReference type="Proteomes" id="UP000601041"/>
    </source>
</evidence>
<accession>A0ABM8PG78</accession>
<dbReference type="PANTHER" id="PTHR22911">
    <property type="entry name" value="ACYL-MALONYL CONDENSING ENZYME-RELATED"/>
    <property type="match status" value="1"/>
</dbReference>
<reference evidence="8 9" key="1">
    <citation type="submission" date="2020-11" db="EMBL/GenBank/DDBJ databases">
        <authorList>
            <person name="Lassalle F."/>
        </authorList>
    </citation>
    <scope>NUCLEOTIDE SEQUENCE [LARGE SCALE GENOMIC DNA]</scope>
    <source>
        <strain evidence="8 9">AB21</strain>
    </source>
</reference>
<feature type="transmembrane region" description="Helical" evidence="6">
    <location>
        <begin position="189"/>
        <end position="206"/>
    </location>
</feature>
<comment type="similarity">
    <text evidence="2">Belongs to the drug/metabolite transporter (DMT) superfamily. 10 TMS drug/metabolite exporter (DME) (TC 2.A.7.3) family.</text>
</comment>
<proteinExistence type="inferred from homology"/>
<evidence type="ECO:0000256" key="2">
    <source>
        <dbReference type="ARBA" id="ARBA00009853"/>
    </source>
</evidence>
<evidence type="ECO:0000256" key="6">
    <source>
        <dbReference type="SAM" id="Phobius"/>
    </source>
</evidence>
<evidence type="ECO:0000256" key="5">
    <source>
        <dbReference type="ARBA" id="ARBA00023136"/>
    </source>
</evidence>